<comment type="caution">
    <text evidence="1">The sequence shown here is derived from an EMBL/GenBank/DDBJ whole genome shotgun (WGS) entry which is preliminary data.</text>
</comment>
<reference evidence="1 2" key="1">
    <citation type="submission" date="2022-12" db="EMBL/GenBank/DDBJ databases">
        <title>Chromosome-scale assembly of the Ensete ventricosum genome.</title>
        <authorList>
            <person name="Dussert Y."/>
            <person name="Stocks J."/>
            <person name="Wendawek A."/>
            <person name="Woldeyes F."/>
            <person name="Nichols R.A."/>
            <person name="Borrell J.S."/>
        </authorList>
    </citation>
    <scope>NUCLEOTIDE SEQUENCE [LARGE SCALE GENOMIC DNA]</scope>
    <source>
        <strain evidence="2">cv. Maze</strain>
        <tissue evidence="1">Seeds</tissue>
    </source>
</reference>
<evidence type="ECO:0000313" key="1">
    <source>
        <dbReference type="EMBL" id="KAJ8513913.1"/>
    </source>
</evidence>
<evidence type="ECO:0000313" key="2">
    <source>
        <dbReference type="Proteomes" id="UP001222027"/>
    </source>
</evidence>
<dbReference type="AlphaFoldDB" id="A0AAV8S3C0"/>
<name>A0AAV8S3C0_ENSVE</name>
<proteinExistence type="predicted"/>
<protein>
    <submittedName>
        <fullName evidence="1">Uncharacterized protein</fullName>
    </submittedName>
</protein>
<keyword evidence="2" id="KW-1185">Reference proteome</keyword>
<dbReference type="EMBL" id="JAQQAF010000001">
    <property type="protein sequence ID" value="KAJ8513913.1"/>
    <property type="molecule type" value="Genomic_DNA"/>
</dbReference>
<accession>A0AAV8S3C0</accession>
<gene>
    <name evidence="1" type="ORF">OPV22_004347</name>
</gene>
<organism evidence="1 2">
    <name type="scientific">Ensete ventricosum</name>
    <name type="common">Abyssinian banana</name>
    <name type="synonym">Musa ensete</name>
    <dbReference type="NCBI Taxonomy" id="4639"/>
    <lineage>
        <taxon>Eukaryota</taxon>
        <taxon>Viridiplantae</taxon>
        <taxon>Streptophyta</taxon>
        <taxon>Embryophyta</taxon>
        <taxon>Tracheophyta</taxon>
        <taxon>Spermatophyta</taxon>
        <taxon>Magnoliopsida</taxon>
        <taxon>Liliopsida</taxon>
        <taxon>Zingiberales</taxon>
        <taxon>Musaceae</taxon>
        <taxon>Ensete</taxon>
    </lineage>
</organism>
<sequence length="200" mass="22712">MVARSRHTNVTTEWCLSNVTRLLAYRHRRTPLFRRVPPGRGSDRVPRYEVSSPRLFLVPQFGRFVPLRWTTQIRLYHRVTWSSYALAYLPCGRRPVTDPVRDPLLTEEDGKAGRITGRERCLPSIIIILRRLPINSHDSGTFGLSRAFETPPPVSCRCLPRLSPEGTLESRGSIQILDEESMPGGRSPILEIPSLLLGNC</sequence>
<dbReference type="Proteomes" id="UP001222027">
    <property type="component" value="Unassembled WGS sequence"/>
</dbReference>